<gene>
    <name evidence="1" type="ORF">NVIE_018750</name>
</gene>
<protein>
    <submittedName>
        <fullName evidence="1">Uncharacterized protein</fullName>
    </submittedName>
</protein>
<sequence length="163" mass="18882">MRVLQEGEEKEPRAPVVRFSEFLGMGYFGDERQDVVAPIFDSRRNAEKGWSRVMEMHGETPPAFHAAFVEHPAKYEFIAYPLSMNPAQINYVIYRSFSSLASLRKFKETHDGRTFIKFGWQDITKPQKFDVLAQYALVDAVEFLTVQDVKPGTMVDRIRKNEL</sequence>
<dbReference type="HOGENOM" id="CLU_1745605_0_0_2"/>
<evidence type="ECO:0000313" key="1">
    <source>
        <dbReference type="EMBL" id="AIC16135.1"/>
    </source>
</evidence>
<dbReference type="STRING" id="926571.NVIE_018750"/>
<accession>A0A060HLN2</accession>
<organism evidence="1 2">
    <name type="scientific">Nitrososphaera viennensis EN76</name>
    <dbReference type="NCBI Taxonomy" id="926571"/>
    <lineage>
        <taxon>Archaea</taxon>
        <taxon>Nitrososphaerota</taxon>
        <taxon>Nitrososphaeria</taxon>
        <taxon>Nitrososphaerales</taxon>
        <taxon>Nitrososphaeraceae</taxon>
        <taxon>Nitrososphaera</taxon>
    </lineage>
</organism>
<dbReference type="KEGG" id="nvn:NVIE_018750"/>
<proteinExistence type="predicted"/>
<evidence type="ECO:0000313" key="2">
    <source>
        <dbReference type="Proteomes" id="UP000027093"/>
    </source>
</evidence>
<reference evidence="1 2" key="1">
    <citation type="journal article" date="2014" name="Int. J. Syst. Evol. Microbiol.">
        <title>Nitrososphaera viennensis gen. nov., sp. nov., an aerobic and mesophilic, ammonia-oxidizing archaeon from soil and a member of the archaeal phylum Thaumarchaeota.</title>
        <authorList>
            <person name="Stieglmeier M."/>
            <person name="Klingl A."/>
            <person name="Alves R.J."/>
            <person name="Rittmann S.K."/>
            <person name="Melcher M."/>
            <person name="Leisch N."/>
            <person name="Schleper C."/>
        </authorList>
    </citation>
    <scope>NUCLEOTIDE SEQUENCE [LARGE SCALE GENOMIC DNA]</scope>
    <source>
        <strain evidence="1">EN76</strain>
    </source>
</reference>
<dbReference type="Proteomes" id="UP000027093">
    <property type="component" value="Chromosome"/>
</dbReference>
<dbReference type="AlphaFoldDB" id="A0A060HLN2"/>
<name>A0A060HLN2_9ARCH</name>
<dbReference type="EMBL" id="CP007536">
    <property type="protein sequence ID" value="AIC16135.1"/>
    <property type="molecule type" value="Genomic_DNA"/>
</dbReference>
<keyword evidence="2" id="KW-1185">Reference proteome</keyword>